<dbReference type="Proteomes" id="UP000784700">
    <property type="component" value="Unassembled WGS sequence"/>
</dbReference>
<keyword evidence="1" id="KW-1133">Transmembrane helix</keyword>
<protein>
    <submittedName>
        <fullName evidence="2">Uncharacterized protein</fullName>
    </submittedName>
</protein>
<sequence length="270" mass="32291">MNNLYNLVINRTNSNSSEKFINLIREGAILLVILEILGYRIPTFLSTSMNTFLLNIFYLLTDYKVPFLLVIVWIISITISKISTDHHYFENLHYNFLHQVTKVYKFYWIIIFIICLLATNLQSMIDFRFLLTITKNNNLITQFFPILFRNIFSLFLLIANIYWCLMYFCKTDNIISEKHPRESHLDSKEYINLAKREFTINDKQIFLQIFVKNNELKPLDDIKEYFLIKKVTDLRLKRHNSKITIISQFPSYSDAKAFMHDYADEPKNFK</sequence>
<name>A0A9Q8IP75_9LACO</name>
<accession>A0A9Q8IP75</accession>
<feature type="transmembrane region" description="Helical" evidence="1">
    <location>
        <begin position="52"/>
        <end position="75"/>
    </location>
</feature>
<evidence type="ECO:0000313" key="3">
    <source>
        <dbReference type="Proteomes" id="UP000784700"/>
    </source>
</evidence>
<dbReference type="EMBL" id="QUBG01000001">
    <property type="protein sequence ID" value="TPR46068.1"/>
    <property type="molecule type" value="Genomic_DNA"/>
</dbReference>
<dbReference type="GeneID" id="58107645"/>
<dbReference type="RefSeq" id="WP_140923604.1">
    <property type="nucleotide sequence ID" value="NZ_QUBF01000001.1"/>
</dbReference>
<feature type="transmembrane region" description="Helical" evidence="1">
    <location>
        <begin position="146"/>
        <end position="168"/>
    </location>
</feature>
<comment type="caution">
    <text evidence="2">The sequence shown here is derived from an EMBL/GenBank/DDBJ whole genome shotgun (WGS) entry which is preliminary data.</text>
</comment>
<keyword evidence="1" id="KW-0812">Transmembrane</keyword>
<dbReference type="AlphaFoldDB" id="A0A9Q8IP75"/>
<feature type="transmembrane region" description="Helical" evidence="1">
    <location>
        <begin position="106"/>
        <end position="125"/>
    </location>
</feature>
<evidence type="ECO:0000313" key="2">
    <source>
        <dbReference type="EMBL" id="TPR46068.1"/>
    </source>
</evidence>
<reference evidence="2" key="1">
    <citation type="submission" date="2018-08" db="EMBL/GenBank/DDBJ databases">
        <title>Comparative genomics of wild bee and flower associated Lactobacillus reveals potential adaptation to the bee host.</title>
        <authorList>
            <person name="Vuong H.Q."/>
            <person name="Mcfrederick Q.S."/>
        </authorList>
    </citation>
    <scope>NUCLEOTIDE SEQUENCE</scope>
    <source>
        <strain evidence="2">HV_63</strain>
    </source>
</reference>
<evidence type="ECO:0000256" key="1">
    <source>
        <dbReference type="SAM" id="Phobius"/>
    </source>
</evidence>
<keyword evidence="1" id="KW-0472">Membrane</keyword>
<feature type="transmembrane region" description="Helical" evidence="1">
    <location>
        <begin position="20"/>
        <end position="40"/>
    </location>
</feature>
<organism evidence="2 3">
    <name type="scientific">Apilactobacillus micheneri</name>
    <dbReference type="NCBI Taxonomy" id="1899430"/>
    <lineage>
        <taxon>Bacteria</taxon>
        <taxon>Bacillati</taxon>
        <taxon>Bacillota</taxon>
        <taxon>Bacilli</taxon>
        <taxon>Lactobacillales</taxon>
        <taxon>Lactobacillaceae</taxon>
        <taxon>Apilactobacillus</taxon>
    </lineage>
</organism>
<gene>
    <name evidence="2" type="ORF">DY130_00715</name>
</gene>
<proteinExistence type="predicted"/>